<sequence length="101" mass="11534">MTRENKESGVLEGEDFFYLSLQQVSCSFGVSEKIIFDILDEGIVETQFNENKELQFDSEAIGRIRMVLRLHQDLGVNFPGAALALQLLQEIERLENLLSQK</sequence>
<dbReference type="STRING" id="456.Ljor_2625"/>
<dbReference type="AlphaFoldDB" id="A0A0W0VE13"/>
<dbReference type="PATRIC" id="fig|456.5.peg.2817"/>
<organism evidence="1 2">
    <name type="scientific">Legionella jordanis</name>
    <dbReference type="NCBI Taxonomy" id="456"/>
    <lineage>
        <taxon>Bacteria</taxon>
        <taxon>Pseudomonadati</taxon>
        <taxon>Pseudomonadota</taxon>
        <taxon>Gammaproteobacteria</taxon>
        <taxon>Legionellales</taxon>
        <taxon>Legionellaceae</taxon>
        <taxon>Legionella</taxon>
    </lineage>
</organism>
<evidence type="ECO:0000313" key="2">
    <source>
        <dbReference type="Proteomes" id="UP000055035"/>
    </source>
</evidence>
<proteinExistence type="predicted"/>
<evidence type="ECO:0000313" key="1">
    <source>
        <dbReference type="EMBL" id="KTD18319.1"/>
    </source>
</evidence>
<dbReference type="Gene3D" id="1.10.1660.10">
    <property type="match status" value="1"/>
</dbReference>
<name>A0A0W0VE13_9GAMM</name>
<protein>
    <submittedName>
        <fullName evidence="1">Putative chaperone-modulator protein CbpM</fullName>
    </submittedName>
</protein>
<reference evidence="1 2" key="1">
    <citation type="submission" date="2015-11" db="EMBL/GenBank/DDBJ databases">
        <title>Genomic analysis of 38 Legionella species identifies large and diverse effector repertoires.</title>
        <authorList>
            <person name="Burstein D."/>
            <person name="Amaro F."/>
            <person name="Zusman T."/>
            <person name="Lifshitz Z."/>
            <person name="Cohen O."/>
            <person name="Gilbert J.A."/>
            <person name="Pupko T."/>
            <person name="Shuman H.A."/>
            <person name="Segal G."/>
        </authorList>
    </citation>
    <scope>NUCLEOTIDE SEQUENCE [LARGE SCALE GENOMIC DNA]</scope>
    <source>
        <strain evidence="1 2">BL-540</strain>
    </source>
</reference>
<dbReference type="Pfam" id="PF13591">
    <property type="entry name" value="MerR_2"/>
    <property type="match status" value="1"/>
</dbReference>
<dbReference type="EMBL" id="LNYJ01000011">
    <property type="protein sequence ID" value="KTD18319.1"/>
    <property type="molecule type" value="Genomic_DNA"/>
</dbReference>
<keyword evidence="2" id="KW-1185">Reference proteome</keyword>
<comment type="caution">
    <text evidence="1">The sequence shown here is derived from an EMBL/GenBank/DDBJ whole genome shotgun (WGS) entry which is preliminary data.</text>
</comment>
<dbReference type="OrthoDB" id="5651480at2"/>
<dbReference type="RefSeq" id="WP_058471990.1">
    <property type="nucleotide sequence ID" value="NZ_CAAAIC010000006.1"/>
</dbReference>
<accession>A0A0W0VE13</accession>
<dbReference type="Proteomes" id="UP000055035">
    <property type="component" value="Unassembled WGS sequence"/>
</dbReference>
<gene>
    <name evidence="1" type="ORF">Ljor_2625</name>
</gene>